<protein>
    <recommendedName>
        <fullName evidence="9">Cytochrome-c oxidase</fullName>
    </recommendedName>
</protein>
<evidence type="ECO:0000256" key="5">
    <source>
        <dbReference type="ARBA" id="ARBA00023136"/>
    </source>
</evidence>
<keyword evidence="4 6" id="KW-1133">Transmembrane helix</keyword>
<evidence type="ECO:0000256" key="2">
    <source>
        <dbReference type="ARBA" id="ARBA00022475"/>
    </source>
</evidence>
<feature type="transmembrane region" description="Helical" evidence="6">
    <location>
        <begin position="96"/>
        <end position="113"/>
    </location>
</feature>
<keyword evidence="2" id="KW-1003">Cell membrane</keyword>
<feature type="transmembrane region" description="Helical" evidence="6">
    <location>
        <begin position="120"/>
        <end position="139"/>
    </location>
</feature>
<dbReference type="EMBL" id="AMGO01000012">
    <property type="protein sequence ID" value="EKE45008.1"/>
    <property type="molecule type" value="Genomic_DNA"/>
</dbReference>
<dbReference type="eggNOG" id="COG3336">
    <property type="taxonomic scope" value="Bacteria"/>
</dbReference>
<evidence type="ECO:0000256" key="3">
    <source>
        <dbReference type="ARBA" id="ARBA00022692"/>
    </source>
</evidence>
<dbReference type="PATRIC" id="fig|1231392.3.peg.1048"/>
<organism evidence="7 8">
    <name type="scientific">Oceaniovalibus guishaninsula JLT2003</name>
    <dbReference type="NCBI Taxonomy" id="1231392"/>
    <lineage>
        <taxon>Bacteria</taxon>
        <taxon>Pseudomonadati</taxon>
        <taxon>Pseudomonadota</taxon>
        <taxon>Alphaproteobacteria</taxon>
        <taxon>Rhodobacterales</taxon>
        <taxon>Roseobacteraceae</taxon>
        <taxon>Oceaniovalibus</taxon>
    </lineage>
</organism>
<gene>
    <name evidence="7" type="ORF">OCGS_1043</name>
</gene>
<accession>K2HBZ3</accession>
<proteinExistence type="predicted"/>
<dbReference type="Pfam" id="PF09678">
    <property type="entry name" value="Caa3_CtaG"/>
    <property type="match status" value="1"/>
</dbReference>
<keyword evidence="3 6" id="KW-0812">Transmembrane</keyword>
<dbReference type="AlphaFoldDB" id="K2HBZ3"/>
<keyword evidence="8" id="KW-1185">Reference proteome</keyword>
<dbReference type="OrthoDB" id="259025at2"/>
<evidence type="ECO:0000313" key="8">
    <source>
        <dbReference type="Proteomes" id="UP000006765"/>
    </source>
</evidence>
<dbReference type="RefSeq" id="WP_007426195.1">
    <property type="nucleotide sequence ID" value="NZ_AMGO01000012.1"/>
</dbReference>
<feature type="transmembrane region" description="Helical" evidence="6">
    <location>
        <begin position="56"/>
        <end position="76"/>
    </location>
</feature>
<dbReference type="Proteomes" id="UP000006765">
    <property type="component" value="Unassembled WGS sequence"/>
</dbReference>
<evidence type="ECO:0000313" key="7">
    <source>
        <dbReference type="EMBL" id="EKE45008.1"/>
    </source>
</evidence>
<evidence type="ECO:0008006" key="9">
    <source>
        <dbReference type="Google" id="ProtNLM"/>
    </source>
</evidence>
<comment type="caution">
    <text evidence="7">The sequence shown here is derived from an EMBL/GenBank/DDBJ whole genome shotgun (WGS) entry which is preliminary data.</text>
</comment>
<feature type="transmembrane region" description="Helical" evidence="6">
    <location>
        <begin position="159"/>
        <end position="178"/>
    </location>
</feature>
<name>K2HBZ3_9RHOB</name>
<dbReference type="STRING" id="1231392.OCGS_1043"/>
<evidence type="ECO:0000256" key="6">
    <source>
        <dbReference type="SAM" id="Phobius"/>
    </source>
</evidence>
<evidence type="ECO:0000256" key="1">
    <source>
        <dbReference type="ARBA" id="ARBA00004651"/>
    </source>
</evidence>
<sequence>MRTACALAGLAVLGALWLLPFDALIGRAFPVHMLRHVGLVAVAAPLLVLGLPRLAVLFGGAPLLAAAVEFAMIWGWHLPAMHAWARTDPVGLTAEQLAFLAVGLGVWAGALTAPPLVGAAALLLTSMHMTALGALLILAPRDVYAAVCGVAPDLTGQQAGGLLMLALGTPIYLVAGLARVSGALRNAPA</sequence>
<dbReference type="InterPro" id="IPR019108">
    <property type="entry name" value="Caa3_assmbl_CtaG-rel"/>
</dbReference>
<comment type="subcellular location">
    <subcellularLocation>
        <location evidence="1">Cell membrane</location>
        <topology evidence="1">Multi-pass membrane protein</topology>
    </subcellularLocation>
</comment>
<keyword evidence="5 6" id="KW-0472">Membrane</keyword>
<reference evidence="7 8" key="1">
    <citation type="journal article" date="2012" name="J. Bacteriol.">
        <title>Draft Genome Sequence of Oceaniovalibus guishaninsula JLT2003T.</title>
        <authorList>
            <person name="Tang K."/>
            <person name="Liu K."/>
            <person name="Jiao N."/>
        </authorList>
    </citation>
    <scope>NUCLEOTIDE SEQUENCE [LARGE SCALE GENOMIC DNA]</scope>
    <source>
        <strain evidence="7 8">JLT2003</strain>
    </source>
</reference>
<evidence type="ECO:0000256" key="4">
    <source>
        <dbReference type="ARBA" id="ARBA00022989"/>
    </source>
</evidence>
<dbReference type="GO" id="GO:0005886">
    <property type="term" value="C:plasma membrane"/>
    <property type="evidence" value="ECO:0007669"/>
    <property type="project" value="UniProtKB-SubCell"/>
</dbReference>